<protein>
    <submittedName>
        <fullName evidence="1">Ankyrin repeat-containing protein</fullName>
    </submittedName>
</protein>
<accession>A0ACB9SM21</accession>
<sequence length="212" mass="23510">MKNDLAEVRKQALMINLWKLSIDTTNSNNLTPLHLAVIHNCDHSIVTFLLDRGADLGCTDSEGNNAMHLAVFHNAKTILRILLQRATDCNFSLNTFNYEGFTPLLLATIEDKLDMVKTFLDFGVDANVRDQKSGRTPLFHALENNNFDMVQHLLCCGADKKIKNFSGTSAHDAVFELEGISPDIKNMIIGKELFTVNSTRAEKRKKGGSTGG</sequence>
<proteinExistence type="predicted"/>
<dbReference type="Proteomes" id="UP001056778">
    <property type="component" value="Chromosome 9"/>
</dbReference>
<evidence type="ECO:0000313" key="1">
    <source>
        <dbReference type="EMBL" id="KAI4455044.1"/>
    </source>
</evidence>
<evidence type="ECO:0000313" key="2">
    <source>
        <dbReference type="Proteomes" id="UP001056778"/>
    </source>
</evidence>
<keyword evidence="2" id="KW-1185">Reference proteome</keyword>
<dbReference type="EMBL" id="CM043023">
    <property type="protein sequence ID" value="KAI4455044.1"/>
    <property type="molecule type" value="Genomic_DNA"/>
</dbReference>
<reference evidence="1" key="1">
    <citation type="submission" date="2022-04" db="EMBL/GenBank/DDBJ databases">
        <title>Chromosome-scale genome assembly of Holotrichia oblita Faldermann.</title>
        <authorList>
            <person name="Rongchong L."/>
        </authorList>
    </citation>
    <scope>NUCLEOTIDE SEQUENCE</scope>
    <source>
        <strain evidence="1">81SQS9</strain>
    </source>
</reference>
<gene>
    <name evidence="1" type="ORF">MML48_9g00009652</name>
</gene>
<organism evidence="1 2">
    <name type="scientific">Holotrichia oblita</name>
    <name type="common">Chafer beetle</name>
    <dbReference type="NCBI Taxonomy" id="644536"/>
    <lineage>
        <taxon>Eukaryota</taxon>
        <taxon>Metazoa</taxon>
        <taxon>Ecdysozoa</taxon>
        <taxon>Arthropoda</taxon>
        <taxon>Hexapoda</taxon>
        <taxon>Insecta</taxon>
        <taxon>Pterygota</taxon>
        <taxon>Neoptera</taxon>
        <taxon>Endopterygota</taxon>
        <taxon>Coleoptera</taxon>
        <taxon>Polyphaga</taxon>
        <taxon>Scarabaeiformia</taxon>
        <taxon>Scarabaeidae</taxon>
        <taxon>Melolonthinae</taxon>
        <taxon>Holotrichia</taxon>
    </lineage>
</organism>
<comment type="caution">
    <text evidence="1">The sequence shown here is derived from an EMBL/GenBank/DDBJ whole genome shotgun (WGS) entry which is preliminary data.</text>
</comment>
<name>A0ACB9SM21_HOLOL</name>